<evidence type="ECO:0000313" key="2">
    <source>
        <dbReference type="Proteomes" id="UP000019149"/>
    </source>
</evidence>
<name>W6UQ16_ECHGR</name>
<dbReference type="RefSeq" id="XP_024354524.1">
    <property type="nucleotide sequence ID" value="XM_024491068.1"/>
</dbReference>
<proteinExistence type="predicted"/>
<dbReference type="CTD" id="36337534"/>
<dbReference type="Proteomes" id="UP000019149">
    <property type="component" value="Unassembled WGS sequence"/>
</dbReference>
<dbReference type="KEGG" id="egl:EGR_01819"/>
<evidence type="ECO:0000313" key="1">
    <source>
        <dbReference type="EMBL" id="EUB63328.1"/>
    </source>
</evidence>
<accession>W6UQ16</accession>
<gene>
    <name evidence="1" type="ORF">EGR_01819</name>
</gene>
<organism evidence="1 2">
    <name type="scientific">Echinococcus granulosus</name>
    <name type="common">Hydatid tapeworm</name>
    <dbReference type="NCBI Taxonomy" id="6210"/>
    <lineage>
        <taxon>Eukaryota</taxon>
        <taxon>Metazoa</taxon>
        <taxon>Spiralia</taxon>
        <taxon>Lophotrochozoa</taxon>
        <taxon>Platyhelminthes</taxon>
        <taxon>Cestoda</taxon>
        <taxon>Eucestoda</taxon>
        <taxon>Cyclophyllidea</taxon>
        <taxon>Taeniidae</taxon>
        <taxon>Echinococcus</taxon>
        <taxon>Echinococcus granulosus group</taxon>
    </lineage>
</organism>
<comment type="caution">
    <text evidence="1">The sequence shown here is derived from an EMBL/GenBank/DDBJ whole genome shotgun (WGS) entry which is preliminary data.</text>
</comment>
<sequence>MRYIETNPTPRASDSEIYILQLINYFGNLSEQKLSSGAKLVMREAASDDLRKQYLLYPFKKPLVIKAEKATQLVTTITPILRRRPLRNTIIHAKSNFMITVVSSELLKWIEALKVRLQSVPKLRREERTTRIQKHFNTIKFHLAKVPPGLGDMTSRTAKKQMIGFLPLSSQHRGPFNDTMKTANMDNYKRYFTEEVLCLDDIPYDTHYG</sequence>
<dbReference type="GeneID" id="36337534"/>
<dbReference type="AlphaFoldDB" id="W6UQ16"/>
<keyword evidence="2" id="KW-1185">Reference proteome</keyword>
<dbReference type="EMBL" id="APAU02000007">
    <property type="protein sequence ID" value="EUB63328.1"/>
    <property type="molecule type" value="Genomic_DNA"/>
</dbReference>
<reference evidence="1 2" key="1">
    <citation type="journal article" date="2013" name="Nat. Genet.">
        <title>The genome of the hydatid tapeworm Echinococcus granulosus.</title>
        <authorList>
            <person name="Zheng H."/>
            <person name="Zhang W."/>
            <person name="Zhang L."/>
            <person name="Zhang Z."/>
            <person name="Li J."/>
            <person name="Lu G."/>
            <person name="Zhu Y."/>
            <person name="Wang Y."/>
            <person name="Huang Y."/>
            <person name="Liu J."/>
            <person name="Kang H."/>
            <person name="Chen J."/>
            <person name="Wang L."/>
            <person name="Chen A."/>
            <person name="Yu S."/>
            <person name="Gao Z."/>
            <person name="Jin L."/>
            <person name="Gu W."/>
            <person name="Wang Z."/>
            <person name="Zhao L."/>
            <person name="Shi B."/>
            <person name="Wen H."/>
            <person name="Lin R."/>
            <person name="Jones M.K."/>
            <person name="Brejova B."/>
            <person name="Vinar T."/>
            <person name="Zhao G."/>
            <person name="McManus D.P."/>
            <person name="Chen Z."/>
            <person name="Zhou Y."/>
            <person name="Wang S."/>
        </authorList>
    </citation>
    <scope>NUCLEOTIDE SEQUENCE [LARGE SCALE GENOMIC DNA]</scope>
</reference>
<protein>
    <submittedName>
        <fullName evidence="1">Uncharacterized protein</fullName>
    </submittedName>
</protein>